<dbReference type="GO" id="GO:0005811">
    <property type="term" value="C:lipid droplet"/>
    <property type="evidence" value="ECO:0007669"/>
    <property type="project" value="TreeGrafter"/>
</dbReference>
<dbReference type="Gene3D" id="3.40.50.720">
    <property type="entry name" value="NAD(P)-binding Rossmann-like Domain"/>
    <property type="match status" value="1"/>
</dbReference>
<dbReference type="Proteomes" id="UP000292052">
    <property type="component" value="Unassembled WGS sequence"/>
</dbReference>
<comment type="caution">
    <text evidence="3">The sequence shown here is derived from an EMBL/GenBank/DDBJ whole genome shotgun (WGS) entry which is preliminary data.</text>
</comment>
<dbReference type="GO" id="GO:0005739">
    <property type="term" value="C:mitochondrion"/>
    <property type="evidence" value="ECO:0007669"/>
    <property type="project" value="TreeGrafter"/>
</dbReference>
<protein>
    <submittedName>
        <fullName evidence="3">Saccharop dh and/or NAD binding 10 domain containing protein</fullName>
    </submittedName>
</protein>
<proteinExistence type="inferred from homology"/>
<comment type="similarity">
    <text evidence="1">Belongs to the saccharopine dehydrogenase family.</text>
</comment>
<dbReference type="AlphaFoldDB" id="A0A482VUS7"/>
<keyword evidence="4" id="KW-1185">Reference proteome</keyword>
<dbReference type="SUPFAM" id="SSF51735">
    <property type="entry name" value="NAD(P)-binding Rossmann-fold domains"/>
    <property type="match status" value="1"/>
</dbReference>
<dbReference type="InterPro" id="IPR036291">
    <property type="entry name" value="NAD(P)-bd_dom_sf"/>
</dbReference>
<dbReference type="PANTHER" id="PTHR12286">
    <property type="entry name" value="SACCHAROPINE DEHYDROGENASE-LIKE OXIDOREDUCTASE"/>
    <property type="match status" value="1"/>
</dbReference>
<dbReference type="GO" id="GO:0005886">
    <property type="term" value="C:plasma membrane"/>
    <property type="evidence" value="ECO:0007669"/>
    <property type="project" value="TreeGrafter"/>
</dbReference>
<organism evidence="3 4">
    <name type="scientific">Asbolus verrucosus</name>
    <name type="common">Desert ironclad beetle</name>
    <dbReference type="NCBI Taxonomy" id="1661398"/>
    <lineage>
        <taxon>Eukaryota</taxon>
        <taxon>Metazoa</taxon>
        <taxon>Ecdysozoa</taxon>
        <taxon>Arthropoda</taxon>
        <taxon>Hexapoda</taxon>
        <taxon>Insecta</taxon>
        <taxon>Pterygota</taxon>
        <taxon>Neoptera</taxon>
        <taxon>Endopterygota</taxon>
        <taxon>Coleoptera</taxon>
        <taxon>Polyphaga</taxon>
        <taxon>Cucujiformia</taxon>
        <taxon>Tenebrionidae</taxon>
        <taxon>Pimeliinae</taxon>
        <taxon>Asbolus</taxon>
    </lineage>
</organism>
<feature type="domain" description="Saccharopine dehydrogenase NADP binding" evidence="2">
    <location>
        <begin position="7"/>
        <end position="141"/>
    </location>
</feature>
<evidence type="ECO:0000256" key="1">
    <source>
        <dbReference type="ARBA" id="ARBA00038048"/>
    </source>
</evidence>
<dbReference type="OrthoDB" id="10268090at2759"/>
<dbReference type="Pfam" id="PF03435">
    <property type="entry name" value="Sacchrp_dh_NADP"/>
    <property type="match status" value="1"/>
</dbReference>
<dbReference type="PANTHER" id="PTHR12286:SF5">
    <property type="entry name" value="SACCHAROPINE DEHYDROGENASE-LIKE OXIDOREDUCTASE"/>
    <property type="match status" value="1"/>
</dbReference>
<gene>
    <name evidence="3" type="ORF">BDFB_000541</name>
</gene>
<dbReference type="EMBL" id="QDEB01062330">
    <property type="protein sequence ID" value="RZC36403.1"/>
    <property type="molecule type" value="Genomic_DNA"/>
</dbReference>
<evidence type="ECO:0000313" key="3">
    <source>
        <dbReference type="EMBL" id="RZC36403.1"/>
    </source>
</evidence>
<sequence length="426" mass="48033">MSNRLDIIVYGATGYTGKRVIQTLHEIVTKEKRHLTLGIAGRSSRKLQDLLRELEGDRGENYQQMPMVIADSKNEASLLEMASNARLVINCTGPYKFHGEPVVRACIRQSCHYIDVSAEPQFMERIQLLYNREAALGGVFVVSACGVDSIIADMGLDFLQKKFNGTLNSAECYMELLPEDGTFGTGPIMNYTTWESLLHVLSDYAQLKKIRTKLFKQLPNLEPKLSLKRLPHKVPMSENFAVPYPGIDATVMRRSQRYFYEKSQARPVQLHTYMATSKLWHVLLVSINFLLLVLLSKLRFCINLFLKNPKLFTLGMCSVGPHRKDTNNLQLITTLYGRGWKGEIVDESYKKPEDGWIVVKIKGRDPYEITAICATVSALVLLDQSQKLPETGGVYTPPPCFTGTNLVDLLQRNGLQFEMCAAGDLK</sequence>
<dbReference type="FunFam" id="3.40.50.720:FF:000178">
    <property type="entry name" value="Saccharopine dehydrogenase-like oxidoreductase"/>
    <property type="match status" value="1"/>
</dbReference>
<dbReference type="InterPro" id="IPR051276">
    <property type="entry name" value="Saccharopine_DH-like_oxidrdct"/>
</dbReference>
<dbReference type="InterPro" id="IPR005097">
    <property type="entry name" value="Sacchrp_dh_NADP-bd"/>
</dbReference>
<accession>A0A482VUS7</accession>
<evidence type="ECO:0000313" key="4">
    <source>
        <dbReference type="Proteomes" id="UP000292052"/>
    </source>
</evidence>
<evidence type="ECO:0000259" key="2">
    <source>
        <dbReference type="Pfam" id="PF03435"/>
    </source>
</evidence>
<reference evidence="3 4" key="1">
    <citation type="submission" date="2017-03" db="EMBL/GenBank/DDBJ databases">
        <title>Genome of the blue death feigning beetle - Asbolus verrucosus.</title>
        <authorList>
            <person name="Rider S.D."/>
        </authorList>
    </citation>
    <scope>NUCLEOTIDE SEQUENCE [LARGE SCALE GENOMIC DNA]</scope>
    <source>
        <strain evidence="3">Butters</strain>
        <tissue evidence="3">Head and leg muscle</tissue>
    </source>
</reference>
<dbReference type="GO" id="GO:0009247">
    <property type="term" value="P:glycolipid biosynthetic process"/>
    <property type="evidence" value="ECO:0007669"/>
    <property type="project" value="TreeGrafter"/>
</dbReference>
<name>A0A482VUS7_ASBVE</name>